<comment type="caution">
    <text evidence="2">The sequence shown here is derived from an EMBL/GenBank/DDBJ whole genome shotgun (WGS) entry which is preliminary data.</text>
</comment>
<proteinExistence type="predicted"/>
<dbReference type="RefSeq" id="WP_160835398.1">
    <property type="nucleotide sequence ID" value="NZ_WMET01000001.1"/>
</dbReference>
<gene>
    <name evidence="2" type="ORF">GLW04_03635</name>
</gene>
<organism evidence="2 3">
    <name type="scientific">Halobacillus litoralis</name>
    <dbReference type="NCBI Taxonomy" id="45668"/>
    <lineage>
        <taxon>Bacteria</taxon>
        <taxon>Bacillati</taxon>
        <taxon>Bacillota</taxon>
        <taxon>Bacilli</taxon>
        <taxon>Bacillales</taxon>
        <taxon>Bacillaceae</taxon>
        <taxon>Halobacillus</taxon>
    </lineage>
</organism>
<dbReference type="EMBL" id="WMET01000001">
    <property type="protein sequence ID" value="MYL18966.1"/>
    <property type="molecule type" value="Genomic_DNA"/>
</dbReference>
<name>A0A845DNH3_9BACI</name>
<dbReference type="AlphaFoldDB" id="A0A845DNH3"/>
<evidence type="ECO:0000256" key="1">
    <source>
        <dbReference type="SAM" id="Phobius"/>
    </source>
</evidence>
<protein>
    <submittedName>
        <fullName evidence="2">Uncharacterized protein</fullName>
    </submittedName>
</protein>
<accession>A0A845DNH3</accession>
<keyword evidence="1" id="KW-0812">Transmembrane</keyword>
<feature type="transmembrane region" description="Helical" evidence="1">
    <location>
        <begin position="54"/>
        <end position="74"/>
    </location>
</feature>
<evidence type="ECO:0000313" key="3">
    <source>
        <dbReference type="Proteomes" id="UP000460949"/>
    </source>
</evidence>
<dbReference type="Proteomes" id="UP000460949">
    <property type="component" value="Unassembled WGS sequence"/>
</dbReference>
<feature type="transmembrane region" description="Helical" evidence="1">
    <location>
        <begin position="28"/>
        <end position="47"/>
    </location>
</feature>
<keyword evidence="1" id="KW-1133">Transmembrane helix</keyword>
<sequence>MTLLLWMAAGMFVSGALNERKIRGISVLWIAVPAFGGACAAGVAAGIPGPLLVSFYGMVFLAGAGMTGGIQSAVEWTKRESG</sequence>
<reference evidence="2 3" key="1">
    <citation type="submission" date="2019-11" db="EMBL/GenBank/DDBJ databases">
        <title>Genome sequences of 17 halophilic strains isolated from different environments.</title>
        <authorList>
            <person name="Furrow R.E."/>
        </authorList>
    </citation>
    <scope>NUCLEOTIDE SEQUENCE [LARGE SCALE GENOMIC DNA]</scope>
    <source>
        <strain evidence="2 3">22511_23_Filter</strain>
    </source>
</reference>
<evidence type="ECO:0000313" key="2">
    <source>
        <dbReference type="EMBL" id="MYL18966.1"/>
    </source>
</evidence>
<keyword evidence="1" id="KW-0472">Membrane</keyword>